<dbReference type="InterPro" id="IPR015943">
    <property type="entry name" value="WD40/YVTN_repeat-like_dom_sf"/>
</dbReference>
<sequence>MMPLFRPRSLIITLLGVAAICASTLSAAPAKPAFTNYTWRNVPITGGGFVSGIVFNSTQPGLIYARTDVGGAYRWLPDKSRWLPLNDDLGTEDTELLGIVSLATDPLEPQRVYLAAGQYLADWGKNSAILSSTDYGATWQRTPLPFKLGGNADGRSTGERLQIDPHKNNRLLLGTNQDGLWLSEDFALTWKKITRFPVASITLTLFDHLSGSAGNPTPVIYVGVNDLKGPALFRSTDTGKTWNPVPGQPSGLIPHHAAIATDGILYLTYGDYLGPNDVTRGAVWKYSPSDNRWTDISPAQPGMLDRDTFGYAGLALDAKNPGNLLVSTLNRWTLGDEIFRSTDSGATWKPILSSAPQGTSTAPYVAKLKPHWIGDLDLDPFDSARAYFVTGYGIFGTDNATATDSGGITRWSFAATVGIEETVPLALISPPEGAPLVSAIGDFGGFRHDNLNAVTPRGTHAPMYGTNLSIEFAENAPAKIVRTHSGPTRASLSLDGALTWIDFPSAPPTALKNGPGKIAISTDGKTLLWLPKKSAPFFSTDDGTTWTASIGAFVSAADYRNDTPVADRVDPSKFYLYDQTTGTAYYSHDGARSFKKSATRIPAAGTTPKSVPGHAGHIWIPTESGIYRSTDGGVTYSKMENILSASALGFGKPAAGQRHPAIYLAGKIPPYHAIFRSDDGGLTWLVLNTARTRFGFINVITGDSRTHGRVYLGTGGRGLLVGEPAR</sequence>
<protein>
    <submittedName>
        <fullName evidence="8">Carbohydrate-binding protein</fullName>
    </submittedName>
</protein>
<proteinExistence type="inferred from homology"/>
<evidence type="ECO:0000256" key="1">
    <source>
        <dbReference type="ARBA" id="ARBA00022729"/>
    </source>
</evidence>
<keyword evidence="9" id="KW-1185">Reference proteome</keyword>
<dbReference type="OrthoDB" id="9757947at2"/>
<evidence type="ECO:0000256" key="6">
    <source>
        <dbReference type="ARBA" id="ARBA00037986"/>
    </source>
</evidence>
<evidence type="ECO:0000313" key="9">
    <source>
        <dbReference type="Proteomes" id="UP000217265"/>
    </source>
</evidence>
<dbReference type="CDD" id="cd15482">
    <property type="entry name" value="Sialidase_non-viral"/>
    <property type="match status" value="2"/>
</dbReference>
<dbReference type="GO" id="GO:0016798">
    <property type="term" value="F:hydrolase activity, acting on glycosyl bonds"/>
    <property type="evidence" value="ECO:0007669"/>
    <property type="project" value="UniProtKB-KW"/>
</dbReference>
<dbReference type="PANTHER" id="PTHR43739">
    <property type="entry name" value="XYLOGLUCANASE (EUROFUNG)"/>
    <property type="match status" value="1"/>
</dbReference>
<organism evidence="8 9">
    <name type="scientific">Nibricoccus aquaticus</name>
    <dbReference type="NCBI Taxonomy" id="2576891"/>
    <lineage>
        <taxon>Bacteria</taxon>
        <taxon>Pseudomonadati</taxon>
        <taxon>Verrucomicrobiota</taxon>
        <taxon>Opitutia</taxon>
        <taxon>Opitutales</taxon>
        <taxon>Opitutaceae</taxon>
        <taxon>Nibricoccus</taxon>
    </lineage>
</organism>
<reference evidence="8 9" key="1">
    <citation type="submission" date="2017-09" db="EMBL/GenBank/DDBJ databases">
        <title>Complete genome sequence of Verrucomicrobial strain HZ-65, isolated from freshwater.</title>
        <authorList>
            <person name="Choi A."/>
        </authorList>
    </citation>
    <scope>NUCLEOTIDE SEQUENCE [LARGE SCALE GENOMIC DNA]</scope>
    <source>
        <strain evidence="8 9">HZ-65</strain>
    </source>
</reference>
<dbReference type="KEGG" id="vbh:CMV30_10170"/>
<dbReference type="GO" id="GO:0010411">
    <property type="term" value="P:xyloglucan metabolic process"/>
    <property type="evidence" value="ECO:0007669"/>
    <property type="project" value="TreeGrafter"/>
</dbReference>
<accession>A0A290Q7P9</accession>
<gene>
    <name evidence="8" type="ORF">CMV30_10170</name>
</gene>
<evidence type="ECO:0000256" key="4">
    <source>
        <dbReference type="ARBA" id="ARBA00023295"/>
    </source>
</evidence>
<evidence type="ECO:0000256" key="7">
    <source>
        <dbReference type="SAM" id="SignalP"/>
    </source>
</evidence>
<keyword evidence="2" id="KW-0378">Hydrolase</keyword>
<keyword evidence="5" id="KW-0624">Polysaccharide degradation</keyword>
<dbReference type="EMBL" id="CP023344">
    <property type="protein sequence ID" value="ATC64287.1"/>
    <property type="molecule type" value="Genomic_DNA"/>
</dbReference>
<dbReference type="RefSeq" id="WP_096055919.1">
    <property type="nucleotide sequence ID" value="NZ_CP023344.1"/>
</dbReference>
<dbReference type="GO" id="GO:0000272">
    <property type="term" value="P:polysaccharide catabolic process"/>
    <property type="evidence" value="ECO:0007669"/>
    <property type="project" value="UniProtKB-KW"/>
</dbReference>
<evidence type="ECO:0000256" key="5">
    <source>
        <dbReference type="ARBA" id="ARBA00023326"/>
    </source>
</evidence>
<dbReference type="Gene3D" id="2.130.10.10">
    <property type="entry name" value="YVTN repeat-like/Quinoprotein amine dehydrogenase"/>
    <property type="match status" value="2"/>
</dbReference>
<feature type="signal peptide" evidence="7">
    <location>
        <begin position="1"/>
        <end position="27"/>
    </location>
</feature>
<feature type="chain" id="PRO_5012245313" evidence="7">
    <location>
        <begin position="28"/>
        <end position="726"/>
    </location>
</feature>
<dbReference type="Proteomes" id="UP000217265">
    <property type="component" value="Chromosome"/>
</dbReference>
<evidence type="ECO:0000256" key="2">
    <source>
        <dbReference type="ARBA" id="ARBA00022801"/>
    </source>
</evidence>
<dbReference type="InterPro" id="IPR052025">
    <property type="entry name" value="Xyloglucanase_GH74"/>
</dbReference>
<evidence type="ECO:0000313" key="8">
    <source>
        <dbReference type="EMBL" id="ATC64287.1"/>
    </source>
</evidence>
<evidence type="ECO:0000256" key="3">
    <source>
        <dbReference type="ARBA" id="ARBA00023277"/>
    </source>
</evidence>
<keyword evidence="4" id="KW-0326">Glycosidase</keyword>
<name>A0A290Q7P9_9BACT</name>
<keyword evidence="1 7" id="KW-0732">Signal</keyword>
<dbReference type="AlphaFoldDB" id="A0A290Q7P9"/>
<comment type="similarity">
    <text evidence="6">Belongs to the glycosyl hydrolase 74 family.</text>
</comment>
<dbReference type="PANTHER" id="PTHR43739:SF2">
    <property type="entry name" value="OLIGOXYLOGLUCAN-REDUCING END-SPECIFIC XYLOGLUCANASE-RELATED"/>
    <property type="match status" value="1"/>
</dbReference>
<keyword evidence="3" id="KW-0119">Carbohydrate metabolism</keyword>
<dbReference type="SUPFAM" id="SSF110296">
    <property type="entry name" value="Oligoxyloglucan reducing end-specific cellobiohydrolase"/>
    <property type="match status" value="2"/>
</dbReference>